<dbReference type="AlphaFoldDB" id="A0AAD5WMH2"/>
<dbReference type="Proteomes" id="UP001196413">
    <property type="component" value="Unassembled WGS sequence"/>
</dbReference>
<proteinExistence type="predicted"/>
<accession>A0AAD5WMH2</accession>
<reference evidence="1" key="1">
    <citation type="submission" date="2021-06" db="EMBL/GenBank/DDBJ databases">
        <title>Parelaphostrongylus tenuis whole genome reference sequence.</title>
        <authorList>
            <person name="Garwood T.J."/>
            <person name="Larsen P.A."/>
            <person name="Fountain-Jones N.M."/>
            <person name="Garbe J.R."/>
            <person name="Macchietto M.G."/>
            <person name="Kania S.A."/>
            <person name="Gerhold R.W."/>
            <person name="Richards J.E."/>
            <person name="Wolf T.M."/>
        </authorList>
    </citation>
    <scope>NUCLEOTIDE SEQUENCE</scope>
    <source>
        <strain evidence="1">MNPRO001-30</strain>
        <tissue evidence="1">Meninges</tissue>
    </source>
</reference>
<comment type="caution">
    <text evidence="1">The sequence shown here is derived from an EMBL/GenBank/DDBJ whole genome shotgun (WGS) entry which is preliminary data.</text>
</comment>
<dbReference type="EMBL" id="JAHQIW010007481">
    <property type="protein sequence ID" value="KAJ1374708.1"/>
    <property type="molecule type" value="Genomic_DNA"/>
</dbReference>
<name>A0AAD5WMH2_PARTN</name>
<gene>
    <name evidence="1" type="ORF">KIN20_037458</name>
</gene>
<organism evidence="1 2">
    <name type="scientific">Parelaphostrongylus tenuis</name>
    <name type="common">Meningeal worm</name>
    <dbReference type="NCBI Taxonomy" id="148309"/>
    <lineage>
        <taxon>Eukaryota</taxon>
        <taxon>Metazoa</taxon>
        <taxon>Ecdysozoa</taxon>
        <taxon>Nematoda</taxon>
        <taxon>Chromadorea</taxon>
        <taxon>Rhabditida</taxon>
        <taxon>Rhabditina</taxon>
        <taxon>Rhabditomorpha</taxon>
        <taxon>Strongyloidea</taxon>
        <taxon>Metastrongylidae</taxon>
        <taxon>Parelaphostrongylus</taxon>
    </lineage>
</organism>
<evidence type="ECO:0000313" key="1">
    <source>
        <dbReference type="EMBL" id="KAJ1374708.1"/>
    </source>
</evidence>
<evidence type="ECO:0000313" key="2">
    <source>
        <dbReference type="Proteomes" id="UP001196413"/>
    </source>
</evidence>
<protein>
    <submittedName>
        <fullName evidence="1">Uncharacterized protein</fullName>
    </submittedName>
</protein>
<sequence length="81" mass="9508">MPHRRNPQEKGDLILQFRVTFPDKLSVEARRTLADILPGKSECMIRDDDEVFELAEIAVNRYRQEEENHAHHEGGVRCQHQ</sequence>
<keyword evidence="2" id="KW-1185">Reference proteome</keyword>